<feature type="region of interest" description="Disordered" evidence="1">
    <location>
        <begin position="167"/>
        <end position="193"/>
    </location>
</feature>
<organism>
    <name type="scientific">Branchiostoma floridae</name>
    <name type="common">Florida lancelet</name>
    <name type="synonym">Amphioxus</name>
    <dbReference type="NCBI Taxonomy" id="7739"/>
    <lineage>
        <taxon>Eukaryota</taxon>
        <taxon>Metazoa</taxon>
        <taxon>Chordata</taxon>
        <taxon>Cephalochordata</taxon>
        <taxon>Leptocardii</taxon>
        <taxon>Amphioxiformes</taxon>
        <taxon>Branchiostomatidae</taxon>
        <taxon>Branchiostoma</taxon>
    </lineage>
</organism>
<dbReference type="EMBL" id="GG666489">
    <property type="protein sequence ID" value="EEN63758.1"/>
    <property type="molecule type" value="Genomic_DNA"/>
</dbReference>
<accession>C3Y7D0</accession>
<dbReference type="InParanoid" id="C3Y7D0"/>
<name>C3Y7D0_BRAFL</name>
<evidence type="ECO:0000313" key="2">
    <source>
        <dbReference type="EMBL" id="EEN63758.1"/>
    </source>
</evidence>
<dbReference type="AlphaFoldDB" id="C3Y7D0"/>
<gene>
    <name evidence="2" type="ORF">BRAFLDRAFT_82804</name>
</gene>
<reference evidence="2" key="1">
    <citation type="journal article" date="2008" name="Nature">
        <title>The amphioxus genome and the evolution of the chordate karyotype.</title>
        <authorList>
            <consortium name="US DOE Joint Genome Institute (JGI-PGF)"/>
            <person name="Putnam N.H."/>
            <person name="Butts T."/>
            <person name="Ferrier D.E.K."/>
            <person name="Furlong R.F."/>
            <person name="Hellsten U."/>
            <person name="Kawashima T."/>
            <person name="Robinson-Rechavi M."/>
            <person name="Shoguchi E."/>
            <person name="Terry A."/>
            <person name="Yu J.-K."/>
            <person name="Benito-Gutierrez E.L."/>
            <person name="Dubchak I."/>
            <person name="Garcia-Fernandez J."/>
            <person name="Gibson-Brown J.J."/>
            <person name="Grigoriev I.V."/>
            <person name="Horton A.C."/>
            <person name="de Jong P.J."/>
            <person name="Jurka J."/>
            <person name="Kapitonov V.V."/>
            <person name="Kohara Y."/>
            <person name="Kuroki Y."/>
            <person name="Lindquist E."/>
            <person name="Lucas S."/>
            <person name="Osoegawa K."/>
            <person name="Pennacchio L.A."/>
            <person name="Salamov A.A."/>
            <person name="Satou Y."/>
            <person name="Sauka-Spengler T."/>
            <person name="Schmutz J."/>
            <person name="Shin-I T."/>
            <person name="Toyoda A."/>
            <person name="Bronner-Fraser M."/>
            <person name="Fujiyama A."/>
            <person name="Holland L.Z."/>
            <person name="Holland P.W.H."/>
            <person name="Satoh N."/>
            <person name="Rokhsar D.S."/>
        </authorList>
    </citation>
    <scope>NUCLEOTIDE SEQUENCE [LARGE SCALE GENOMIC DNA]</scope>
    <source>
        <strain evidence="2">S238N-H82</strain>
        <tissue evidence="2">Testes</tissue>
    </source>
</reference>
<protein>
    <submittedName>
        <fullName evidence="2">Uncharacterized protein</fullName>
    </submittedName>
</protein>
<sequence length="193" mass="21444">MIAALQGIDDLDLNDGKPLVQRGRLGATDRAEFGATGTVTVYSYSSIPSRGGGTYVVLQFEESEMYFAAKRDRPRVLCVEEPGEFDPEDAEDIKTTTDRRVFLMKPKAGSKDVVFASCVASQQKPGKEKKARAITFLKSKRVPARFKRQGEGRALESQLFRLETVTPEDDSLAHAPEEEQCDELPAFEVQHND</sequence>
<evidence type="ECO:0000256" key="1">
    <source>
        <dbReference type="SAM" id="MobiDB-lite"/>
    </source>
</evidence>
<proteinExistence type="predicted"/>